<accession>A0ABX3MN96</accession>
<sequence length="604" mass="61394">MATFDEIMAIAKRADEAGRTADAQALVDMARKMLPTQPESGKSVANSPQPSAAAKTWLITAPDGRQFKVSGENQAGALAALQKMFSGPEAGQASGAPPVNLDAIAQEAQQRKRSASSYAGLMAAAREAYKYGDTNKARELAKQALAIRDGSPATQAKGSASPSMVGGMSGAATDGALFGFGDEYLAGLSAALGVQPDGNGGANWFDYSRPIGDRYNTALDAIRKEQGQFQAAHPGASMGAEIAGSLIGPGKGAGAFVNGATKTSGRIARGIVAGGAAGGLYGFGEGEGGTTARASSALTGGVIGAASGGLLTGLGEGIARAIPKIANSPSAKNVVPTLEAMREKAGQLYEAAKESGGVVNEGRMKLLVGQVSQTLRNEGFDPQLHPRIAATLTRLQNEAGPKSLADMEILRRVASNAAASLQPDERRLAGKVIDHIDNTVARLSGSEGLAEARKVWAQIRRLETVETAIEKASLTDDFARGLRTQFKALLRNPKRLRGFSGAELKAIAAVAKGAPLEHTLRGLGKLMAPTGISGAALTGGAAFGGAGLGAAAIPLVGMTAKSAANAMTKASAQQARDFIASGVARTAPRNALAATTVIPGTMAQ</sequence>
<keyword evidence="2" id="KW-1185">Reference proteome</keyword>
<protein>
    <submittedName>
        <fullName evidence="1">Uncharacterized protein</fullName>
    </submittedName>
</protein>
<evidence type="ECO:0000313" key="2">
    <source>
        <dbReference type="Proteomes" id="UP000242224"/>
    </source>
</evidence>
<comment type="caution">
    <text evidence="1">The sequence shown here is derived from an EMBL/GenBank/DDBJ whole genome shotgun (WGS) entry which is preliminary data.</text>
</comment>
<dbReference type="EMBL" id="MPZS01000002">
    <property type="protein sequence ID" value="OOY11659.1"/>
    <property type="molecule type" value="Genomic_DNA"/>
</dbReference>
<proteinExistence type="predicted"/>
<evidence type="ECO:0000313" key="1">
    <source>
        <dbReference type="EMBL" id="OOY11659.1"/>
    </source>
</evidence>
<name>A0ABX3MN96_9RHOB</name>
<dbReference type="Proteomes" id="UP000242224">
    <property type="component" value="Unassembled WGS sequence"/>
</dbReference>
<dbReference type="RefSeq" id="WP_078574401.1">
    <property type="nucleotide sequence ID" value="NZ_MPZS01000002.1"/>
</dbReference>
<reference evidence="1 2" key="1">
    <citation type="submission" date="2016-11" db="EMBL/GenBank/DDBJ databases">
        <title>A multilocus sequence analysis scheme for characterization of bacteria in the genus Thioclava.</title>
        <authorList>
            <person name="Liu Y."/>
            <person name="Shao Z."/>
        </authorList>
    </citation>
    <scope>NUCLEOTIDE SEQUENCE [LARGE SCALE GENOMIC DNA]</scope>
    <source>
        <strain evidence="1 2">11.10-0-13</strain>
    </source>
</reference>
<gene>
    <name evidence="1" type="ORF">BMG00_11185</name>
</gene>
<organism evidence="1 2">
    <name type="scientific">Thioclava marina</name>
    <dbReference type="NCBI Taxonomy" id="1915077"/>
    <lineage>
        <taxon>Bacteria</taxon>
        <taxon>Pseudomonadati</taxon>
        <taxon>Pseudomonadota</taxon>
        <taxon>Alphaproteobacteria</taxon>
        <taxon>Rhodobacterales</taxon>
        <taxon>Paracoccaceae</taxon>
        <taxon>Thioclava</taxon>
    </lineage>
</organism>